<evidence type="ECO:0000313" key="1">
    <source>
        <dbReference type="EMBL" id="RDX81818.1"/>
    </source>
</evidence>
<accession>A0A371FU24</accession>
<comment type="caution">
    <text evidence="1">The sequence shown here is derived from an EMBL/GenBank/DDBJ whole genome shotgun (WGS) entry which is preliminary data.</text>
</comment>
<proteinExistence type="predicted"/>
<protein>
    <recommendedName>
        <fullName evidence="3">Reverse transcriptase Ty1/copia-type domain-containing protein</fullName>
    </recommendedName>
</protein>
<organism evidence="1 2">
    <name type="scientific">Mucuna pruriens</name>
    <name type="common">Velvet bean</name>
    <name type="synonym">Dolichos pruriens</name>
    <dbReference type="NCBI Taxonomy" id="157652"/>
    <lineage>
        <taxon>Eukaryota</taxon>
        <taxon>Viridiplantae</taxon>
        <taxon>Streptophyta</taxon>
        <taxon>Embryophyta</taxon>
        <taxon>Tracheophyta</taxon>
        <taxon>Spermatophyta</taxon>
        <taxon>Magnoliopsida</taxon>
        <taxon>eudicotyledons</taxon>
        <taxon>Gunneridae</taxon>
        <taxon>Pentapetalae</taxon>
        <taxon>rosids</taxon>
        <taxon>fabids</taxon>
        <taxon>Fabales</taxon>
        <taxon>Fabaceae</taxon>
        <taxon>Papilionoideae</taxon>
        <taxon>50 kb inversion clade</taxon>
        <taxon>NPAAA clade</taxon>
        <taxon>indigoferoid/millettioid clade</taxon>
        <taxon>Phaseoleae</taxon>
        <taxon>Mucuna</taxon>
    </lineage>
</organism>
<evidence type="ECO:0008006" key="3">
    <source>
        <dbReference type="Google" id="ProtNLM"/>
    </source>
</evidence>
<gene>
    <name evidence="1" type="ORF">CR513_37463</name>
</gene>
<dbReference type="OrthoDB" id="1436818at2759"/>
<reference evidence="1" key="1">
    <citation type="submission" date="2018-05" db="EMBL/GenBank/DDBJ databases">
        <title>Draft genome of Mucuna pruriens seed.</title>
        <authorList>
            <person name="Nnadi N.E."/>
            <person name="Vos R."/>
            <person name="Hasami M.H."/>
            <person name="Devisetty U.K."/>
            <person name="Aguiy J.C."/>
        </authorList>
    </citation>
    <scope>NUCLEOTIDE SEQUENCE [LARGE SCALE GENOMIC DNA]</scope>
    <source>
        <strain evidence="1">JCA_2017</strain>
    </source>
</reference>
<sequence>MQFKMITLSIQEHEHGISLTEDDPINFCQAMESSNSKKWIDAMKDELKFVQNNDVWDLVELTEILRDCSQGILRLSQANYINKVLDRFGMKDSKPGDTLMAKGDKFSLKQCPNNDFERNEMQKIPYASTIRSLMYTQVCICPDIAFVMGVLDRMSRQQTLHIWIHLHASWRSYLLEVVDGIERQLKIYYDNNPSVLYSNNNKCSTKSKFIDIKSLVVKERV</sequence>
<dbReference type="Proteomes" id="UP000257109">
    <property type="component" value="Unassembled WGS sequence"/>
</dbReference>
<name>A0A371FU24_MUCPR</name>
<feature type="non-terminal residue" evidence="1">
    <location>
        <position position="1"/>
    </location>
</feature>
<keyword evidence="2" id="KW-1185">Reference proteome</keyword>
<dbReference type="EMBL" id="QJKJ01007819">
    <property type="protein sequence ID" value="RDX81818.1"/>
    <property type="molecule type" value="Genomic_DNA"/>
</dbReference>
<dbReference type="AlphaFoldDB" id="A0A371FU24"/>
<evidence type="ECO:0000313" key="2">
    <source>
        <dbReference type="Proteomes" id="UP000257109"/>
    </source>
</evidence>